<proteinExistence type="predicted"/>
<dbReference type="EMBL" id="JANCYU010000023">
    <property type="protein sequence ID" value="KAK4524418.1"/>
    <property type="molecule type" value="Genomic_DNA"/>
</dbReference>
<accession>A0AAV9IAP9</accession>
<keyword evidence="2" id="KW-1185">Reference proteome</keyword>
<dbReference type="Proteomes" id="UP001300502">
    <property type="component" value="Unassembled WGS sequence"/>
</dbReference>
<comment type="caution">
    <text evidence="1">The sequence shown here is derived from an EMBL/GenBank/DDBJ whole genome shotgun (WGS) entry which is preliminary data.</text>
</comment>
<reference evidence="1 2" key="1">
    <citation type="submission" date="2022-07" db="EMBL/GenBank/DDBJ databases">
        <title>Genome-wide signatures of adaptation to extreme environments.</title>
        <authorList>
            <person name="Cho C.H."/>
            <person name="Yoon H.S."/>
        </authorList>
    </citation>
    <scope>NUCLEOTIDE SEQUENCE [LARGE SCALE GENOMIC DNA]</scope>
    <source>
        <strain evidence="1 2">108.79 E11</strain>
    </source>
</reference>
<organism evidence="1 2">
    <name type="scientific">Galdieria yellowstonensis</name>
    <dbReference type="NCBI Taxonomy" id="3028027"/>
    <lineage>
        <taxon>Eukaryota</taxon>
        <taxon>Rhodophyta</taxon>
        <taxon>Bangiophyceae</taxon>
        <taxon>Galdieriales</taxon>
        <taxon>Galdieriaceae</taxon>
        <taxon>Galdieria</taxon>
    </lineage>
</organism>
<dbReference type="AlphaFoldDB" id="A0AAV9IAP9"/>
<sequence>MVGLFPTNKALLYSYRLPFMSLNQGSESSSASDYDGGDKCIDNNGTVVGRRLGEAWFYSKDDAYVSK</sequence>
<evidence type="ECO:0000313" key="2">
    <source>
        <dbReference type="Proteomes" id="UP001300502"/>
    </source>
</evidence>
<gene>
    <name evidence="1" type="ORF">GAYE_SCF03G2319</name>
</gene>
<name>A0AAV9IAP9_9RHOD</name>
<protein>
    <submittedName>
        <fullName evidence="1">Uncharacterized protein</fullName>
    </submittedName>
</protein>
<evidence type="ECO:0000313" key="1">
    <source>
        <dbReference type="EMBL" id="KAK4524418.1"/>
    </source>
</evidence>